<evidence type="ECO:0000313" key="1">
    <source>
        <dbReference type="EMBL" id="KAE8238489.1"/>
    </source>
</evidence>
<dbReference type="EMBL" id="LWDF02001510">
    <property type="protein sequence ID" value="KAE8238489.1"/>
    <property type="molecule type" value="Genomic_DNA"/>
</dbReference>
<feature type="non-terminal residue" evidence="1">
    <location>
        <position position="1"/>
    </location>
</feature>
<proteinExistence type="predicted"/>
<reference evidence="1" key="1">
    <citation type="submission" date="2016-04" db="EMBL/GenBank/DDBJ databases">
        <authorList>
            <person name="Nguyen H.D."/>
            <person name="Samba Siva P."/>
            <person name="Cullis J."/>
            <person name="Levesque C.A."/>
            <person name="Hambleton S."/>
        </authorList>
    </citation>
    <scope>NUCLEOTIDE SEQUENCE</scope>
    <source>
        <strain evidence="1">DAOMC 236416</strain>
    </source>
</reference>
<dbReference type="AlphaFoldDB" id="A0A8T8SEM5"/>
<name>A0A8T8SEM5_9BASI</name>
<gene>
    <name evidence="1" type="ORF">A4X13_0g8487</name>
</gene>
<comment type="caution">
    <text evidence="1">The sequence shown here is derived from an EMBL/GenBank/DDBJ whole genome shotgun (WGS) entry which is preliminary data.</text>
</comment>
<organism evidence="1 2">
    <name type="scientific">Tilletia indica</name>
    <dbReference type="NCBI Taxonomy" id="43049"/>
    <lineage>
        <taxon>Eukaryota</taxon>
        <taxon>Fungi</taxon>
        <taxon>Dikarya</taxon>
        <taxon>Basidiomycota</taxon>
        <taxon>Ustilaginomycotina</taxon>
        <taxon>Exobasidiomycetes</taxon>
        <taxon>Tilletiales</taxon>
        <taxon>Tilletiaceae</taxon>
        <taxon>Tilletia</taxon>
    </lineage>
</organism>
<reference evidence="1" key="2">
    <citation type="journal article" date="2019" name="IMA Fungus">
        <title>Genome sequencing and comparison of five Tilletia species to identify candidate genes for the detection of regulated species infecting wheat.</title>
        <authorList>
            <person name="Nguyen H.D.T."/>
            <person name="Sultana T."/>
            <person name="Kesanakurti P."/>
            <person name="Hambleton S."/>
        </authorList>
    </citation>
    <scope>NUCLEOTIDE SEQUENCE</scope>
    <source>
        <strain evidence="1">DAOMC 236416</strain>
    </source>
</reference>
<evidence type="ECO:0000313" key="2">
    <source>
        <dbReference type="Proteomes" id="UP000077521"/>
    </source>
</evidence>
<sequence length="57" mass="6175">TIAGVLNEVDVAQKEYLQLDQFLDAVAASIENAFTYVVRESEKVTAGSRAGEQGSER</sequence>
<dbReference type="Proteomes" id="UP000077521">
    <property type="component" value="Unassembled WGS sequence"/>
</dbReference>
<keyword evidence="2" id="KW-1185">Reference proteome</keyword>
<protein>
    <submittedName>
        <fullName evidence="1">Uncharacterized protein</fullName>
    </submittedName>
</protein>
<accession>A0A8T8SEM5</accession>